<dbReference type="AlphaFoldDB" id="A0A5R8KIV8"/>
<sequence>MKLLEGQLWKVGDIYWRILHRDNYRVVYKAMKDPETKEGEEHELTKKEFCRLIKKAELLTPANPRG</sequence>
<reference evidence="1 2" key="1">
    <citation type="submission" date="2019-05" db="EMBL/GenBank/DDBJ databases">
        <title>Verrucobacter flavum gen. nov., sp. nov. a new member of the family Verrucomicrobiaceae.</title>
        <authorList>
            <person name="Szuroczki S."/>
            <person name="Abbaszade G."/>
            <person name="Szabo A."/>
            <person name="Felfoldi T."/>
            <person name="Schumann P."/>
            <person name="Boka K."/>
            <person name="Keki Z."/>
            <person name="Toumi M."/>
            <person name="Toth E."/>
        </authorList>
    </citation>
    <scope>NUCLEOTIDE SEQUENCE [LARGE SCALE GENOMIC DNA]</scope>
    <source>
        <strain evidence="1 2">MG-N-17</strain>
    </source>
</reference>
<evidence type="ECO:0000313" key="2">
    <source>
        <dbReference type="Proteomes" id="UP000306196"/>
    </source>
</evidence>
<dbReference type="OrthoDB" id="196777at2"/>
<keyword evidence="2" id="KW-1185">Reference proteome</keyword>
<dbReference type="Proteomes" id="UP000306196">
    <property type="component" value="Unassembled WGS sequence"/>
</dbReference>
<name>A0A5R8KIV8_9BACT</name>
<dbReference type="RefSeq" id="WP_138084599.1">
    <property type="nucleotide sequence ID" value="NZ_VAUV01000002.1"/>
</dbReference>
<organism evidence="1 2">
    <name type="scientific">Phragmitibacter flavus</name>
    <dbReference type="NCBI Taxonomy" id="2576071"/>
    <lineage>
        <taxon>Bacteria</taxon>
        <taxon>Pseudomonadati</taxon>
        <taxon>Verrucomicrobiota</taxon>
        <taxon>Verrucomicrobiia</taxon>
        <taxon>Verrucomicrobiales</taxon>
        <taxon>Verrucomicrobiaceae</taxon>
        <taxon>Phragmitibacter</taxon>
    </lineage>
</organism>
<accession>A0A5R8KIV8</accession>
<dbReference type="EMBL" id="VAUV01000002">
    <property type="protein sequence ID" value="TLD72244.1"/>
    <property type="molecule type" value="Genomic_DNA"/>
</dbReference>
<protein>
    <submittedName>
        <fullName evidence="1">Uncharacterized protein</fullName>
    </submittedName>
</protein>
<gene>
    <name evidence="1" type="ORF">FEM03_02485</name>
</gene>
<proteinExistence type="predicted"/>
<comment type="caution">
    <text evidence="1">The sequence shown here is derived from an EMBL/GenBank/DDBJ whole genome shotgun (WGS) entry which is preliminary data.</text>
</comment>
<evidence type="ECO:0000313" key="1">
    <source>
        <dbReference type="EMBL" id="TLD72244.1"/>
    </source>
</evidence>